<feature type="domain" description="AraC effector-binding" evidence="1">
    <location>
        <begin position="5"/>
        <end position="153"/>
    </location>
</feature>
<keyword evidence="3" id="KW-1185">Reference proteome</keyword>
<evidence type="ECO:0000259" key="1">
    <source>
        <dbReference type="SMART" id="SM00871"/>
    </source>
</evidence>
<accession>A0A1G9SFI3</accession>
<protein>
    <submittedName>
        <fullName evidence="2">Predicted transcriptional regulator YdeE, contains AraC-type DNA-binding domain</fullName>
    </submittedName>
</protein>
<dbReference type="InterPro" id="IPR053182">
    <property type="entry name" value="YobU-like_regulator"/>
</dbReference>
<dbReference type="RefSeq" id="WP_089731118.1">
    <property type="nucleotide sequence ID" value="NZ_FNIA01000001.1"/>
</dbReference>
<dbReference type="SMART" id="SM00871">
    <property type="entry name" value="AraC_E_bind"/>
    <property type="match status" value="1"/>
</dbReference>
<dbReference type="GO" id="GO:0003677">
    <property type="term" value="F:DNA binding"/>
    <property type="evidence" value="ECO:0007669"/>
    <property type="project" value="UniProtKB-KW"/>
</dbReference>
<sequence>MTTIDDPRMVHRDAFTVVGLTTRATDEADLGAHWSDFERRHGAYTDRINSDEAFGVLFDFDAGTGSFTYLAGVEPSDETDTPASLEHVEIPGGTYAVFTARLDEIGTLMDRVYDEWFPSAAYEHGDGPAFEYYGPDFDPTTPGETLDVFVPVAE</sequence>
<reference evidence="2 3" key="1">
    <citation type="submission" date="2016-10" db="EMBL/GenBank/DDBJ databases">
        <authorList>
            <person name="de Groot N.N."/>
        </authorList>
    </citation>
    <scope>NUCLEOTIDE SEQUENCE [LARGE SCALE GENOMIC DNA]</scope>
    <source>
        <strain evidence="3">EB21,IBRC-M 10013,KCTC 4048</strain>
    </source>
</reference>
<dbReference type="Gene3D" id="3.20.80.10">
    <property type="entry name" value="Regulatory factor, effector binding domain"/>
    <property type="match status" value="1"/>
</dbReference>
<organism evidence="2 3">
    <name type="scientific">Haloarchaeobius iranensis</name>
    <dbReference type="NCBI Taxonomy" id="996166"/>
    <lineage>
        <taxon>Archaea</taxon>
        <taxon>Methanobacteriati</taxon>
        <taxon>Methanobacteriota</taxon>
        <taxon>Stenosarchaea group</taxon>
        <taxon>Halobacteria</taxon>
        <taxon>Halobacteriales</taxon>
        <taxon>Halorubellaceae</taxon>
        <taxon>Haloarchaeobius</taxon>
    </lineage>
</organism>
<dbReference type="PANTHER" id="PTHR36444">
    <property type="entry name" value="TRANSCRIPTIONAL REGULATOR PROTEIN YOBU-RELATED"/>
    <property type="match status" value="1"/>
</dbReference>
<dbReference type="OrthoDB" id="232590at2157"/>
<keyword evidence="2" id="KW-0238">DNA-binding</keyword>
<dbReference type="InterPro" id="IPR010499">
    <property type="entry name" value="AraC_E-bd"/>
</dbReference>
<evidence type="ECO:0000313" key="3">
    <source>
        <dbReference type="Proteomes" id="UP000199370"/>
    </source>
</evidence>
<dbReference type="PANTHER" id="PTHR36444:SF3">
    <property type="entry name" value="TRANSCRIPTIONAL ACTIVATOR, PUTATIVE-RELATED"/>
    <property type="match status" value="1"/>
</dbReference>
<proteinExistence type="predicted"/>
<gene>
    <name evidence="2" type="ORF">SAMN05192554_101154</name>
</gene>
<dbReference type="SUPFAM" id="SSF55136">
    <property type="entry name" value="Probable bacterial effector-binding domain"/>
    <property type="match status" value="1"/>
</dbReference>
<name>A0A1G9SFI3_9EURY</name>
<dbReference type="STRING" id="996166.SAMN05192554_101154"/>
<dbReference type="InterPro" id="IPR029442">
    <property type="entry name" value="GyrI-like"/>
</dbReference>
<dbReference type="InterPro" id="IPR011256">
    <property type="entry name" value="Reg_factor_effector_dom_sf"/>
</dbReference>
<dbReference type="EMBL" id="FNIA01000001">
    <property type="protein sequence ID" value="SDM34233.1"/>
    <property type="molecule type" value="Genomic_DNA"/>
</dbReference>
<dbReference type="Proteomes" id="UP000199370">
    <property type="component" value="Unassembled WGS sequence"/>
</dbReference>
<dbReference type="AlphaFoldDB" id="A0A1G9SFI3"/>
<evidence type="ECO:0000313" key="2">
    <source>
        <dbReference type="EMBL" id="SDM34233.1"/>
    </source>
</evidence>
<dbReference type="Pfam" id="PF06445">
    <property type="entry name" value="GyrI-like"/>
    <property type="match status" value="1"/>
</dbReference>